<dbReference type="EMBL" id="DQ492212">
    <property type="protein sequence ID" value="ABF59141.1"/>
    <property type="molecule type" value="mRNA"/>
</dbReference>
<dbReference type="InterPro" id="IPR045845">
    <property type="entry name" value="BSK"/>
</dbReference>
<protein>
    <recommendedName>
        <fullName evidence="1">Serine/threonine-protein kinase BSK</fullName>
        <ecNumber evidence="1">2.7.11.1</ecNumber>
    </recommendedName>
    <alternativeName>
        <fullName evidence="1">Brassinosteroid-signaling kinase</fullName>
    </alternativeName>
</protein>
<sequence>MNYEEICVGSDLSLYSFQRRWRPSTISNRRVCSNLFPMDGNPRLSCFGLMKSSRDGKSYIALTWHLLLQRNLLTGRVTPESVLCFQFWNRFARSH</sequence>
<keyword evidence="1" id="KW-0418">Kinase</keyword>
<keyword evidence="1" id="KW-0808">Transferase</keyword>
<accession>Q1G316</accession>
<evidence type="ECO:0000256" key="1">
    <source>
        <dbReference type="RuleBase" id="RU369005"/>
    </source>
</evidence>
<keyword evidence="1" id="KW-0519">Myristate</keyword>
<proteinExistence type="evidence at transcript level"/>
<keyword evidence="1" id="KW-0472">Membrane</keyword>
<dbReference type="GO" id="GO:0005524">
    <property type="term" value="F:ATP binding"/>
    <property type="evidence" value="ECO:0007669"/>
    <property type="project" value="UniProtKB-UniRule"/>
</dbReference>
<dbReference type="ExpressionAtlas" id="Q1G316">
    <property type="expression patterns" value="baseline and differential"/>
</dbReference>
<comment type="subunit">
    <text evidence="1">Interacts with BRI1.</text>
</comment>
<dbReference type="PANTHER" id="PTHR45863:SF7">
    <property type="entry name" value="SERINE_THREONINE-PROTEIN KINASE BSK5"/>
    <property type="match status" value="1"/>
</dbReference>
<reference evidence="2" key="1">
    <citation type="submission" date="2006-04" db="EMBL/GenBank/DDBJ databases">
        <authorList>
            <person name="Underwood B.A."/>
            <person name="Xiao Y."/>
            <person name="Moskal W."/>
            <person name="Monaghan E."/>
            <person name="Wang W."/>
            <person name="Redman J."/>
            <person name="Wu H.C."/>
            <person name="Utterback T."/>
            <person name="Town C.D."/>
        </authorList>
    </citation>
    <scope>NUCLEOTIDE SEQUENCE</scope>
</reference>
<name>Q1G316_ARATH</name>
<dbReference type="GO" id="GO:0005829">
    <property type="term" value="C:cytosol"/>
    <property type="evidence" value="ECO:0007005"/>
    <property type="project" value="TAIR"/>
</dbReference>
<evidence type="ECO:0000313" key="2">
    <source>
        <dbReference type="EMBL" id="ABF59141.1"/>
    </source>
</evidence>
<keyword evidence="1" id="KW-1003">Cell membrane</keyword>
<comment type="catalytic activity">
    <reaction evidence="1">
        <text>L-threonyl-[protein] + ATP = O-phospho-L-threonyl-[protein] + ADP + H(+)</text>
        <dbReference type="Rhea" id="RHEA:46608"/>
        <dbReference type="Rhea" id="RHEA-COMP:11060"/>
        <dbReference type="Rhea" id="RHEA-COMP:11605"/>
        <dbReference type="ChEBI" id="CHEBI:15378"/>
        <dbReference type="ChEBI" id="CHEBI:30013"/>
        <dbReference type="ChEBI" id="CHEBI:30616"/>
        <dbReference type="ChEBI" id="CHEBI:61977"/>
        <dbReference type="ChEBI" id="CHEBI:456216"/>
        <dbReference type="EC" id="2.7.11.1"/>
    </reaction>
</comment>
<comment type="subcellular location">
    <subcellularLocation>
        <location evidence="1">Cell membrane</location>
        <topology evidence="1">Lipid-anchor</topology>
    </subcellularLocation>
</comment>
<keyword evidence="1" id="KW-0067">ATP-binding</keyword>
<keyword evidence="1" id="KW-0449">Lipoprotein</keyword>
<dbReference type="GO" id="GO:0009742">
    <property type="term" value="P:brassinosteroid mediated signaling pathway"/>
    <property type="evidence" value="ECO:0007669"/>
    <property type="project" value="UniProtKB-UniRule"/>
</dbReference>
<dbReference type="GO" id="GO:0004674">
    <property type="term" value="F:protein serine/threonine kinase activity"/>
    <property type="evidence" value="ECO:0007669"/>
    <property type="project" value="UniProtKB-UniRule"/>
</dbReference>
<dbReference type="PANTHER" id="PTHR45863">
    <property type="entry name" value="SERINE/THREONINE-PROTEIN KINASE BSK5"/>
    <property type="match status" value="1"/>
</dbReference>
<dbReference type="TAIR" id="AT4G11845"/>
<comment type="similarity">
    <text evidence="1">Belongs to the protein kinase superfamily. Ser/Thr protein kinase family.</text>
</comment>
<dbReference type="AlphaFoldDB" id="Q1G316"/>
<dbReference type="GO" id="GO:0106310">
    <property type="term" value="F:protein serine kinase activity"/>
    <property type="evidence" value="ECO:0007669"/>
    <property type="project" value="UniProtKB-UniRule"/>
</dbReference>
<dbReference type="GO" id="GO:0005886">
    <property type="term" value="C:plasma membrane"/>
    <property type="evidence" value="ECO:0007669"/>
    <property type="project" value="UniProtKB-SubCell"/>
</dbReference>
<keyword evidence="1" id="KW-1070">Brassinosteroid signaling pathway</keyword>
<keyword evidence="1" id="KW-0547">Nucleotide-binding</keyword>
<dbReference type="GO" id="GO:0012505">
    <property type="term" value="C:endomembrane system"/>
    <property type="evidence" value="ECO:0007669"/>
    <property type="project" value="UniProtKB-SubCell"/>
</dbReference>
<organism evidence="2">
    <name type="scientific">Arabidopsis thaliana</name>
    <name type="common">Mouse-ear cress</name>
    <dbReference type="NCBI Taxonomy" id="3702"/>
    <lineage>
        <taxon>Eukaryota</taxon>
        <taxon>Viridiplantae</taxon>
        <taxon>Streptophyta</taxon>
        <taxon>Embryophyta</taxon>
        <taxon>Tracheophyta</taxon>
        <taxon>Spermatophyta</taxon>
        <taxon>Magnoliopsida</taxon>
        <taxon>eudicotyledons</taxon>
        <taxon>Gunneridae</taxon>
        <taxon>Pentapetalae</taxon>
        <taxon>rosids</taxon>
        <taxon>malvids</taxon>
        <taxon>Brassicales</taxon>
        <taxon>Brassicaceae</taxon>
        <taxon>Camelineae</taxon>
        <taxon>Arabidopsis</taxon>
    </lineage>
</organism>
<comment type="catalytic activity">
    <reaction evidence="1">
        <text>L-seryl-[protein] + ATP = O-phospho-L-seryl-[protein] + ADP + H(+)</text>
        <dbReference type="Rhea" id="RHEA:17989"/>
        <dbReference type="Rhea" id="RHEA-COMP:9863"/>
        <dbReference type="Rhea" id="RHEA-COMP:11604"/>
        <dbReference type="ChEBI" id="CHEBI:15378"/>
        <dbReference type="ChEBI" id="CHEBI:29999"/>
        <dbReference type="ChEBI" id="CHEBI:30616"/>
        <dbReference type="ChEBI" id="CHEBI:83421"/>
        <dbReference type="ChEBI" id="CHEBI:456216"/>
        <dbReference type="EC" id="2.7.11.1"/>
    </reaction>
</comment>
<dbReference type="EC" id="2.7.11.1" evidence="1"/>
<comment type="function">
    <text evidence="1">Serine/threonine kinase that acts as positive regulator of brassinosteroid (BR) signaling downstream of the receptor kinase BRI1.</text>
</comment>
<keyword evidence="1" id="KW-0723">Serine/threonine-protein kinase</keyword>